<accession>A0ABN1JN32</accession>
<protein>
    <submittedName>
        <fullName evidence="2">DUF523 and DUF1722 domain-containing protein</fullName>
    </submittedName>
</protein>
<gene>
    <name evidence="2" type="ORF">GCM10008906_26600</name>
</gene>
<dbReference type="Proteomes" id="UP001501510">
    <property type="component" value="Unassembled WGS sequence"/>
</dbReference>
<feature type="domain" description="DUF1722" evidence="1">
    <location>
        <begin position="192"/>
        <end position="307"/>
    </location>
</feature>
<reference evidence="2 3" key="1">
    <citation type="journal article" date="2019" name="Int. J. Syst. Evol. Microbiol.">
        <title>The Global Catalogue of Microorganisms (GCM) 10K type strain sequencing project: providing services to taxonomists for standard genome sequencing and annotation.</title>
        <authorList>
            <consortium name="The Broad Institute Genomics Platform"/>
            <consortium name="The Broad Institute Genome Sequencing Center for Infectious Disease"/>
            <person name="Wu L."/>
            <person name="Ma J."/>
        </authorList>
    </citation>
    <scope>NUCLEOTIDE SEQUENCE [LARGE SCALE GENOMIC DNA]</scope>
    <source>
        <strain evidence="2 3">JCM 1407</strain>
    </source>
</reference>
<evidence type="ECO:0000313" key="2">
    <source>
        <dbReference type="EMBL" id="GAA0743161.1"/>
    </source>
</evidence>
<dbReference type="EMBL" id="BAAACG010000010">
    <property type="protein sequence ID" value="GAA0743161.1"/>
    <property type="molecule type" value="Genomic_DNA"/>
</dbReference>
<evidence type="ECO:0000313" key="3">
    <source>
        <dbReference type="Proteomes" id="UP001501510"/>
    </source>
</evidence>
<organism evidence="2 3">
    <name type="scientific">Clostridium oceanicum</name>
    <dbReference type="NCBI Taxonomy" id="1543"/>
    <lineage>
        <taxon>Bacteria</taxon>
        <taxon>Bacillati</taxon>
        <taxon>Bacillota</taxon>
        <taxon>Clostridia</taxon>
        <taxon>Eubacteriales</taxon>
        <taxon>Clostridiaceae</taxon>
        <taxon>Clostridium</taxon>
    </lineage>
</organism>
<sequence length="320" mass="37476">MDKLEKPIICVSKCLGFENCRYNGQMSKSSFIEKLEPFVKFVTVCPETSIGLSTPRDTLRLVNREGNTKILQPSTKMDLTASMCEFSKEFLSVYDDIDGFILKSRSPSCGIKDVKVYKGADRGSAFSKGTGIFAEIIKEEYPEFIIEDEGRLTNYKIRENFLTRVYTLYRFKKVKSEYSIKKLEEFHYKNELLLMCCNTKEYIILNNILKKDDIYSNYKVINEYEKHLKKCIKISAKYTSRIKILKYALNFFKKDINKEEEIYILDSIDKYKNGNLPFSTPLYLIKSYAVRFNIEYLINQTFFKPYPDNIMEVRDSGKSI</sequence>
<keyword evidence="3" id="KW-1185">Reference proteome</keyword>
<dbReference type="PANTHER" id="PTHR30087">
    <property type="entry name" value="INNER MEMBRANE PROTEIN"/>
    <property type="match status" value="1"/>
</dbReference>
<evidence type="ECO:0000259" key="1">
    <source>
        <dbReference type="Pfam" id="PF08349"/>
    </source>
</evidence>
<dbReference type="InterPro" id="IPR013560">
    <property type="entry name" value="DUF1722"/>
</dbReference>
<dbReference type="RefSeq" id="WP_343762180.1">
    <property type="nucleotide sequence ID" value="NZ_BAAACG010000010.1"/>
</dbReference>
<name>A0ABN1JN32_9CLOT</name>
<comment type="caution">
    <text evidence="2">The sequence shown here is derived from an EMBL/GenBank/DDBJ whole genome shotgun (WGS) entry which is preliminary data.</text>
</comment>
<dbReference type="PANTHER" id="PTHR30087:SF0">
    <property type="entry name" value="INNER MEMBRANE PROTEIN"/>
    <property type="match status" value="1"/>
</dbReference>
<dbReference type="Pfam" id="PF08349">
    <property type="entry name" value="DUF1722"/>
    <property type="match status" value="1"/>
</dbReference>
<proteinExistence type="predicted"/>
<dbReference type="Pfam" id="PF04463">
    <property type="entry name" value="2-thiour_desulf"/>
    <property type="match status" value="1"/>
</dbReference>
<dbReference type="InterPro" id="IPR007553">
    <property type="entry name" value="2-thiour_desulf"/>
</dbReference>